<name>A0ACC1QFF7_9HYPO</name>
<dbReference type="Proteomes" id="UP001148737">
    <property type="component" value="Unassembled WGS sequence"/>
</dbReference>
<reference evidence="1" key="1">
    <citation type="submission" date="2022-07" db="EMBL/GenBank/DDBJ databases">
        <title>Genome Sequence of Lecanicillium saksenae.</title>
        <authorList>
            <person name="Buettner E."/>
        </authorList>
    </citation>
    <scope>NUCLEOTIDE SEQUENCE</scope>
    <source>
        <strain evidence="1">VT-O1</strain>
    </source>
</reference>
<evidence type="ECO:0000313" key="2">
    <source>
        <dbReference type="Proteomes" id="UP001148737"/>
    </source>
</evidence>
<gene>
    <name evidence="1" type="ORF">NLG97_g9731</name>
</gene>
<proteinExistence type="predicted"/>
<organism evidence="1 2">
    <name type="scientific">Lecanicillium saksenae</name>
    <dbReference type="NCBI Taxonomy" id="468837"/>
    <lineage>
        <taxon>Eukaryota</taxon>
        <taxon>Fungi</taxon>
        <taxon>Dikarya</taxon>
        <taxon>Ascomycota</taxon>
        <taxon>Pezizomycotina</taxon>
        <taxon>Sordariomycetes</taxon>
        <taxon>Hypocreomycetidae</taxon>
        <taxon>Hypocreales</taxon>
        <taxon>Cordycipitaceae</taxon>
        <taxon>Lecanicillium</taxon>
    </lineage>
</organism>
<protein>
    <submittedName>
        <fullName evidence="1">Uncharacterized protein</fullName>
    </submittedName>
</protein>
<evidence type="ECO:0000313" key="1">
    <source>
        <dbReference type="EMBL" id="KAJ3474695.1"/>
    </source>
</evidence>
<accession>A0ACC1QFF7</accession>
<sequence>MIARDFAMEPFPTTCWRSSRPSTTTAYSSRIHTMSAAKTTTTTTTTTTATVKTPPTGEEDDDEDGGDEGDEDDDLEIAEAKDKSIQGSVY</sequence>
<comment type="caution">
    <text evidence="1">The sequence shown here is derived from an EMBL/GenBank/DDBJ whole genome shotgun (WGS) entry which is preliminary data.</text>
</comment>
<dbReference type="EMBL" id="JANAKD010002122">
    <property type="protein sequence ID" value="KAJ3474695.1"/>
    <property type="molecule type" value="Genomic_DNA"/>
</dbReference>
<keyword evidence="2" id="KW-1185">Reference proteome</keyword>